<dbReference type="OrthoDB" id="248460at2759"/>
<proteinExistence type="predicted"/>
<keyword evidence="3" id="KW-1185">Reference proteome</keyword>
<evidence type="ECO:0000313" key="3">
    <source>
        <dbReference type="Proteomes" id="UP000284403"/>
    </source>
</evidence>
<gene>
    <name evidence="2" type="ORF">Tco025E_06410</name>
</gene>
<dbReference type="RefSeq" id="XP_029226591.1">
    <property type="nucleotide sequence ID" value="XM_029373287.1"/>
</dbReference>
<protein>
    <submittedName>
        <fullName evidence="2">Putative folate/biopterin transporter</fullName>
    </submittedName>
</protein>
<dbReference type="GeneID" id="40320021"/>
<reference evidence="2 3" key="1">
    <citation type="journal article" date="2018" name="BMC Genomics">
        <title>Genomic comparison of Trypanosoma conorhini and Trypanosoma rangeli to Trypanosoma cruzi strains of high and low virulence.</title>
        <authorList>
            <person name="Bradwell K.R."/>
            <person name="Koparde V.N."/>
            <person name="Matveyev A.V."/>
            <person name="Serrano M.G."/>
            <person name="Alves J.M."/>
            <person name="Parikh H."/>
            <person name="Huang B."/>
            <person name="Lee V."/>
            <person name="Espinosa-Alvarez O."/>
            <person name="Ortiz P.A."/>
            <person name="Costa-Martins A.G."/>
            <person name="Teixeira M.M."/>
            <person name="Buck G.A."/>
        </authorList>
    </citation>
    <scope>NUCLEOTIDE SEQUENCE [LARGE SCALE GENOMIC DNA]</scope>
    <source>
        <strain evidence="2 3">025E</strain>
    </source>
</reference>
<dbReference type="InterPro" id="IPR029240">
    <property type="entry name" value="MMS19_N"/>
</dbReference>
<organism evidence="2 3">
    <name type="scientific">Trypanosoma conorhini</name>
    <dbReference type="NCBI Taxonomy" id="83891"/>
    <lineage>
        <taxon>Eukaryota</taxon>
        <taxon>Discoba</taxon>
        <taxon>Euglenozoa</taxon>
        <taxon>Kinetoplastea</taxon>
        <taxon>Metakinetoplastina</taxon>
        <taxon>Trypanosomatida</taxon>
        <taxon>Trypanosomatidae</taxon>
        <taxon>Trypanosoma</taxon>
    </lineage>
</organism>
<comment type="caution">
    <text evidence="2">The sequence shown here is derived from an EMBL/GenBank/DDBJ whole genome shotgun (WGS) entry which is preliminary data.</text>
</comment>
<sequence length="190" mass="21242">MEEEKLDVILQRAVSMGLNCDAGTLGKLRQVPLLYLARMMGKYLTYEKHITEALSVLSLATAKRENLQDDEAVVVLKFFSGKLSSLQTVETSVECIARVIEALSTQRPCSENVFAELAHGFLANVRFQALPTNVRRSGFKIINYMLSEASAPWLTTPVLRLLLEAMDAEGEPELVAKMFEFSLLYKYLCG</sequence>
<name>A0A3R7N4M8_9TRYP</name>
<dbReference type="EMBL" id="MKKU01000434">
    <property type="protein sequence ID" value="RNF12698.1"/>
    <property type="molecule type" value="Genomic_DNA"/>
</dbReference>
<accession>A0A3R7N4M8</accession>
<feature type="domain" description="MMS19 N-terminal" evidence="1">
    <location>
        <begin position="39"/>
        <end position="181"/>
    </location>
</feature>
<dbReference type="Proteomes" id="UP000284403">
    <property type="component" value="Unassembled WGS sequence"/>
</dbReference>
<dbReference type="AlphaFoldDB" id="A0A3R7N4M8"/>
<evidence type="ECO:0000259" key="1">
    <source>
        <dbReference type="Pfam" id="PF14500"/>
    </source>
</evidence>
<evidence type="ECO:0000313" key="2">
    <source>
        <dbReference type="EMBL" id="RNF12698.1"/>
    </source>
</evidence>
<dbReference type="Pfam" id="PF14500">
    <property type="entry name" value="MMS19_N"/>
    <property type="match status" value="1"/>
</dbReference>